<dbReference type="Proteomes" id="UP001150062">
    <property type="component" value="Unassembled WGS sequence"/>
</dbReference>
<evidence type="ECO:0000313" key="5">
    <source>
        <dbReference type="EMBL" id="KAJ6230092.1"/>
    </source>
</evidence>
<reference evidence="5" key="1">
    <citation type="submission" date="2022-08" db="EMBL/GenBank/DDBJ databases">
        <title>Novel sulfate-reducing endosymbionts in the free-living metamonad Anaeramoeba.</title>
        <authorList>
            <person name="Jerlstrom-Hultqvist J."/>
            <person name="Cepicka I."/>
            <person name="Gallot-Lavallee L."/>
            <person name="Salas-Leiva D."/>
            <person name="Curtis B.A."/>
            <person name="Zahonova K."/>
            <person name="Pipaliya S."/>
            <person name="Dacks J."/>
            <person name="Roger A.J."/>
        </authorList>
    </citation>
    <scope>NUCLEOTIDE SEQUENCE</scope>
    <source>
        <strain evidence="5">Schooner1</strain>
    </source>
</reference>
<dbReference type="SUPFAM" id="SSF56784">
    <property type="entry name" value="HAD-like"/>
    <property type="match status" value="1"/>
</dbReference>
<evidence type="ECO:0000313" key="6">
    <source>
        <dbReference type="Proteomes" id="UP001150062"/>
    </source>
</evidence>
<evidence type="ECO:0000256" key="4">
    <source>
        <dbReference type="ARBA" id="ARBA00022842"/>
    </source>
</evidence>
<comment type="caution">
    <text evidence="5">The sequence shown here is derived from an EMBL/GenBank/DDBJ whole genome shotgun (WGS) entry which is preliminary data.</text>
</comment>
<dbReference type="InterPro" id="IPR008380">
    <property type="entry name" value="HAD-SF_hydro_IG_5-nucl"/>
</dbReference>
<dbReference type="PANTHER" id="PTHR12103">
    <property type="entry name" value="5'-NUCLEOTIDASE DOMAIN-CONTAINING"/>
    <property type="match status" value="1"/>
</dbReference>
<keyword evidence="4" id="KW-0460">Magnesium</keyword>
<name>A0ABQ8XBV9_9EUKA</name>
<dbReference type="InterPro" id="IPR023214">
    <property type="entry name" value="HAD_sf"/>
</dbReference>
<organism evidence="5 6">
    <name type="scientific">Anaeramoeba flamelloides</name>
    <dbReference type="NCBI Taxonomy" id="1746091"/>
    <lineage>
        <taxon>Eukaryota</taxon>
        <taxon>Metamonada</taxon>
        <taxon>Anaeramoebidae</taxon>
        <taxon>Anaeramoeba</taxon>
    </lineage>
</organism>
<sequence>MSISKPGQVLDLKEGNILGINYKKEIVEAFHGNNKLDKQSINRLYGKSNLLSNFNSRYLFIATHLENMSCKYFNQLLMLENDQKVNLNKTPVQLLKDLNSAIHYYFSDYKSGDYFSTFRKDPSYFVYDFAKQLRELFTFLKKSDKKLFLLTNSLPGYTLQNLQNQFDTNWQSIFDLVVMNGNKPNFFSKENNQNFEKLHNYPNYPNVFKGGNITQLEKYLNIKNPEEVIYFGDNLIHDIRATKKSCNWNNVAIIGQLINPKSVEKNTKIDPSNYFNMGGNLSYSGCLIKKYSDYQLYSILDLYSHINKIN</sequence>
<gene>
    <name evidence="5" type="ORF">M0813_07081</name>
</gene>
<dbReference type="InterPro" id="IPR036412">
    <property type="entry name" value="HAD-like_sf"/>
</dbReference>
<keyword evidence="2" id="KW-0479">Metal-binding</keyword>
<dbReference type="PANTHER" id="PTHR12103:SF16">
    <property type="entry name" value="5'-NUCLEOTIDASE"/>
    <property type="match status" value="1"/>
</dbReference>
<evidence type="ECO:0000256" key="2">
    <source>
        <dbReference type="ARBA" id="ARBA00022723"/>
    </source>
</evidence>
<dbReference type="Pfam" id="PF05761">
    <property type="entry name" value="5_nucleotid"/>
    <property type="match status" value="1"/>
</dbReference>
<evidence type="ECO:0000256" key="3">
    <source>
        <dbReference type="ARBA" id="ARBA00022801"/>
    </source>
</evidence>
<dbReference type="EMBL" id="JAOAOG010000314">
    <property type="protein sequence ID" value="KAJ6230092.1"/>
    <property type="molecule type" value="Genomic_DNA"/>
</dbReference>
<protein>
    <submittedName>
        <fullName evidence="5">5'-nucleotidase domain-containing</fullName>
    </submittedName>
</protein>
<accession>A0ABQ8XBV9</accession>
<proteinExistence type="inferred from homology"/>
<dbReference type="Gene3D" id="3.40.50.1000">
    <property type="entry name" value="HAD superfamily/HAD-like"/>
    <property type="match status" value="1"/>
</dbReference>
<evidence type="ECO:0000256" key="1">
    <source>
        <dbReference type="ARBA" id="ARBA00009589"/>
    </source>
</evidence>
<keyword evidence="3" id="KW-0378">Hydrolase</keyword>
<keyword evidence="6" id="KW-1185">Reference proteome</keyword>
<comment type="similarity">
    <text evidence="1">Belongs to the 5'(3')-deoxyribonucleotidase family.</text>
</comment>